<dbReference type="GeneID" id="73380057"/>
<gene>
    <name evidence="1" type="ORF">KGF56_002440</name>
</gene>
<keyword evidence="2" id="KW-1185">Reference proteome</keyword>
<reference evidence="1" key="1">
    <citation type="journal article" date="2022" name="DNA Res.">
        <title>Genome analysis of five recently described species of the CUG-Ser clade uncovers Candida theae as a new hybrid lineage with pathogenic potential in the Candida parapsilosis species complex.</title>
        <authorList>
            <person name="Mixao V."/>
            <person name="Del Olmo V."/>
            <person name="Hegedusova E."/>
            <person name="Saus E."/>
            <person name="Pryszcz L."/>
            <person name="Cillingova A."/>
            <person name="Nosek J."/>
            <person name="Gabaldon T."/>
        </authorList>
    </citation>
    <scope>NUCLEOTIDE SEQUENCE</scope>
    <source>
        <strain evidence="1">CBS 10844</strain>
    </source>
</reference>
<name>A0AAI9SX48_9ASCO</name>
<protein>
    <submittedName>
        <fullName evidence="1">Uncharacterized protein</fullName>
    </submittedName>
</protein>
<evidence type="ECO:0000313" key="2">
    <source>
        <dbReference type="Proteomes" id="UP001202479"/>
    </source>
</evidence>
<accession>A0AAI9SX48</accession>
<proteinExistence type="predicted"/>
<sequence>MSEEHLRESINDVHPVELTAHTVLSGPLDSLNASLASLDESQMELLTKLKLLEDRLTTFKKLTESNFVDEKQLSAHSNKVKEFSKRLSVILKQLDKLEARVDKLAG</sequence>
<dbReference type="EMBL" id="JAHUZD010000087">
    <property type="protein sequence ID" value="KAI3404737.2"/>
    <property type="molecule type" value="Genomic_DNA"/>
</dbReference>
<dbReference type="RefSeq" id="XP_049180482.1">
    <property type="nucleotide sequence ID" value="XM_049323669.1"/>
</dbReference>
<comment type="caution">
    <text evidence="1">The sequence shown here is derived from an EMBL/GenBank/DDBJ whole genome shotgun (WGS) entry which is preliminary data.</text>
</comment>
<dbReference type="Proteomes" id="UP001202479">
    <property type="component" value="Unassembled WGS sequence"/>
</dbReference>
<organism evidence="1 2">
    <name type="scientific">Candida oxycetoniae</name>
    <dbReference type="NCBI Taxonomy" id="497107"/>
    <lineage>
        <taxon>Eukaryota</taxon>
        <taxon>Fungi</taxon>
        <taxon>Dikarya</taxon>
        <taxon>Ascomycota</taxon>
        <taxon>Saccharomycotina</taxon>
        <taxon>Pichiomycetes</taxon>
        <taxon>Debaryomycetaceae</taxon>
        <taxon>Candida/Lodderomyces clade</taxon>
        <taxon>Candida</taxon>
    </lineage>
</organism>
<dbReference type="Pfam" id="PF14712">
    <property type="entry name" value="Snapin_Pallidin"/>
    <property type="match status" value="1"/>
</dbReference>
<dbReference type="InterPro" id="IPR028119">
    <property type="entry name" value="Snapin/Pallidin/Snn1"/>
</dbReference>
<evidence type="ECO:0000313" key="1">
    <source>
        <dbReference type="EMBL" id="KAI3404737.2"/>
    </source>
</evidence>
<dbReference type="AlphaFoldDB" id="A0AAI9SX48"/>